<reference evidence="5 6" key="1">
    <citation type="submission" date="2019-12" db="EMBL/GenBank/DDBJ databases">
        <title>The draft genomic sequence of strain Chitinophaga oryziterrae JCM 16595.</title>
        <authorList>
            <person name="Zhang X."/>
        </authorList>
    </citation>
    <scope>NUCLEOTIDE SEQUENCE [LARGE SCALE GENOMIC DNA]</scope>
    <source>
        <strain evidence="5 6">JCM 16595</strain>
    </source>
</reference>
<dbReference type="InterPro" id="IPR002734">
    <property type="entry name" value="RibDG_C"/>
</dbReference>
<dbReference type="InterPro" id="IPR024072">
    <property type="entry name" value="DHFR-like_dom_sf"/>
</dbReference>
<evidence type="ECO:0000256" key="3">
    <source>
        <dbReference type="ARBA" id="ARBA00023002"/>
    </source>
</evidence>
<dbReference type="RefSeq" id="WP_157301976.1">
    <property type="nucleotide sequence ID" value="NZ_BAAAZB010000015.1"/>
</dbReference>
<evidence type="ECO:0000256" key="2">
    <source>
        <dbReference type="ARBA" id="ARBA00022857"/>
    </source>
</evidence>
<sequence length="231" mass="25990">MSKPYVICHMMSSVDGRILLKQWGERKTSYTNTYEETALVHNTNAWLCGRVTMEEGFASKEPLALRPVSKPVERVDFIAPYKEKSFAIAIDPSGKLNWSSSAIDEDHIITVLTTVVSDEYLAFLQEKGISYLFGGEVEIDFNSVFERLFSIFNIKRLLVEGGGNINGSILNAGLIDELSFLSCPVIDGTDNTPTLFDVSGALPKAPASQLDLFFMEEWEDNVWWIRYKVIK</sequence>
<dbReference type="InterPro" id="IPR050765">
    <property type="entry name" value="Riboflavin_Biosynth_HTPR"/>
</dbReference>
<dbReference type="GO" id="GO:0008703">
    <property type="term" value="F:5-amino-6-(5-phosphoribosylamino)uracil reductase activity"/>
    <property type="evidence" value="ECO:0007669"/>
    <property type="project" value="InterPro"/>
</dbReference>
<protein>
    <submittedName>
        <fullName evidence="5">Deaminase</fullName>
    </submittedName>
</protein>
<keyword evidence="2" id="KW-0521">NADP</keyword>
<keyword evidence="6" id="KW-1185">Reference proteome</keyword>
<evidence type="ECO:0000313" key="6">
    <source>
        <dbReference type="Proteomes" id="UP000468388"/>
    </source>
</evidence>
<proteinExistence type="predicted"/>
<gene>
    <name evidence="5" type="ORF">GO495_22395</name>
</gene>
<keyword evidence="3" id="KW-0560">Oxidoreductase</keyword>
<dbReference type="Gene3D" id="3.40.430.10">
    <property type="entry name" value="Dihydrofolate Reductase, subunit A"/>
    <property type="match status" value="1"/>
</dbReference>
<organism evidence="5 6">
    <name type="scientific">Chitinophaga oryziterrae</name>
    <dbReference type="NCBI Taxonomy" id="1031224"/>
    <lineage>
        <taxon>Bacteria</taxon>
        <taxon>Pseudomonadati</taxon>
        <taxon>Bacteroidota</taxon>
        <taxon>Chitinophagia</taxon>
        <taxon>Chitinophagales</taxon>
        <taxon>Chitinophagaceae</taxon>
        <taxon>Chitinophaga</taxon>
    </lineage>
</organism>
<dbReference type="EMBL" id="WRXO01000007">
    <property type="protein sequence ID" value="MVT43365.1"/>
    <property type="molecule type" value="Genomic_DNA"/>
</dbReference>
<dbReference type="PANTHER" id="PTHR38011">
    <property type="entry name" value="DIHYDROFOLATE REDUCTASE FAMILY PROTEIN (AFU_ORTHOLOGUE AFUA_8G06820)"/>
    <property type="match status" value="1"/>
</dbReference>
<dbReference type="OrthoDB" id="9800865at2"/>
<evidence type="ECO:0000259" key="4">
    <source>
        <dbReference type="Pfam" id="PF01872"/>
    </source>
</evidence>
<dbReference type="AlphaFoldDB" id="A0A6N8JDF9"/>
<comment type="caution">
    <text evidence="5">The sequence shown here is derived from an EMBL/GenBank/DDBJ whole genome shotgun (WGS) entry which is preliminary data.</text>
</comment>
<comment type="pathway">
    <text evidence="1">Cofactor biosynthesis; riboflavin biosynthesis.</text>
</comment>
<dbReference type="Proteomes" id="UP000468388">
    <property type="component" value="Unassembled WGS sequence"/>
</dbReference>
<dbReference type="Pfam" id="PF01872">
    <property type="entry name" value="RibD_C"/>
    <property type="match status" value="1"/>
</dbReference>
<evidence type="ECO:0000313" key="5">
    <source>
        <dbReference type="EMBL" id="MVT43365.1"/>
    </source>
</evidence>
<name>A0A6N8JDF9_9BACT</name>
<evidence type="ECO:0000256" key="1">
    <source>
        <dbReference type="ARBA" id="ARBA00005104"/>
    </source>
</evidence>
<dbReference type="GO" id="GO:0009231">
    <property type="term" value="P:riboflavin biosynthetic process"/>
    <property type="evidence" value="ECO:0007669"/>
    <property type="project" value="InterPro"/>
</dbReference>
<dbReference type="PANTHER" id="PTHR38011:SF7">
    <property type="entry name" value="2,5-DIAMINO-6-RIBOSYLAMINO-4(3H)-PYRIMIDINONE 5'-PHOSPHATE REDUCTASE"/>
    <property type="match status" value="1"/>
</dbReference>
<feature type="domain" description="Bacterial bifunctional deaminase-reductase C-terminal" evidence="4">
    <location>
        <begin position="4"/>
        <end position="201"/>
    </location>
</feature>
<accession>A0A6N8JDF9</accession>
<dbReference type="SUPFAM" id="SSF53597">
    <property type="entry name" value="Dihydrofolate reductase-like"/>
    <property type="match status" value="1"/>
</dbReference>